<keyword evidence="3" id="KW-0862">Zinc</keyword>
<evidence type="ECO:0000259" key="6">
    <source>
        <dbReference type="Pfam" id="PF01258"/>
    </source>
</evidence>
<dbReference type="InterPro" id="IPR014240">
    <property type="entry name" value="YteA"/>
</dbReference>
<evidence type="ECO:0000256" key="2">
    <source>
        <dbReference type="ARBA" id="ARBA00022771"/>
    </source>
</evidence>
<dbReference type="NCBIfam" id="TIGR02890">
    <property type="entry name" value="bacill_yteA"/>
    <property type="match status" value="1"/>
</dbReference>
<name>A0A1I2R4B9_9BACL</name>
<evidence type="ECO:0000256" key="4">
    <source>
        <dbReference type="PROSITE-ProRule" id="PRU00510"/>
    </source>
</evidence>
<dbReference type="Gene3D" id="1.20.120.910">
    <property type="entry name" value="DksA, coiled-coil domain"/>
    <property type="match status" value="1"/>
</dbReference>
<feature type="zinc finger region" description="dksA C4-type" evidence="4">
    <location>
        <begin position="92"/>
        <end position="116"/>
    </location>
</feature>
<dbReference type="OrthoDB" id="9811543at2"/>
<dbReference type="PANTHER" id="PTHR33823">
    <property type="entry name" value="RNA POLYMERASE-BINDING TRANSCRIPTION FACTOR DKSA-RELATED"/>
    <property type="match status" value="1"/>
</dbReference>
<dbReference type="GO" id="GO:0008270">
    <property type="term" value="F:zinc ion binding"/>
    <property type="evidence" value="ECO:0007669"/>
    <property type="project" value="UniProtKB-KW"/>
</dbReference>
<evidence type="ECO:0000256" key="3">
    <source>
        <dbReference type="ARBA" id="ARBA00022833"/>
    </source>
</evidence>
<dbReference type="RefSeq" id="WP_092039986.1">
    <property type="nucleotide sequence ID" value="NZ_FOOK01000027.1"/>
</dbReference>
<evidence type="ECO:0000256" key="5">
    <source>
        <dbReference type="SAM" id="MobiDB-lite"/>
    </source>
</evidence>
<feature type="region of interest" description="Disordered" evidence="5">
    <location>
        <begin position="202"/>
        <end position="237"/>
    </location>
</feature>
<proteinExistence type="predicted"/>
<dbReference type="PROSITE" id="PS51128">
    <property type="entry name" value="ZF_DKSA_2"/>
    <property type="match status" value="1"/>
</dbReference>
<dbReference type="Proteomes" id="UP000198661">
    <property type="component" value="Unassembled WGS sequence"/>
</dbReference>
<evidence type="ECO:0000256" key="1">
    <source>
        <dbReference type="ARBA" id="ARBA00022723"/>
    </source>
</evidence>
<sequence length="237" mass="27479">MTEAQRLKLRNQLLEEKRRLEERLKKNRNFGLEQGMNESIGELSGYDNHPGDIGTELYERGKDLALNEEDETRLKRINQALDRMERGEYGICAACGREIPVERLEAVPETAYCVEHEPERTVSKRRPVEEKVIHPPFGEHSYDGLDRTMYDAEDSWQDVERYGTSNPPDMYPEGKDYNQLHIDPDERRGYVDDLEAVAVADLTGRSHQPLPEITRNRAHDRAAENEEEKGDEGWNRV</sequence>
<dbReference type="InterPro" id="IPR037187">
    <property type="entry name" value="DnaK_N"/>
</dbReference>
<accession>A0A1I2R4B9</accession>
<gene>
    <name evidence="7" type="ORF">SAMN04488025_12740</name>
</gene>
<dbReference type="PANTHER" id="PTHR33823:SF4">
    <property type="entry name" value="GENERAL STRESS PROTEIN 16O"/>
    <property type="match status" value="1"/>
</dbReference>
<dbReference type="STRING" id="201973.SAMN04488025_12740"/>
<dbReference type="InterPro" id="IPR000962">
    <property type="entry name" value="Znf_DskA_TraR"/>
</dbReference>
<dbReference type="Pfam" id="PF01258">
    <property type="entry name" value="zf-dskA_traR"/>
    <property type="match status" value="1"/>
</dbReference>
<keyword evidence="1" id="KW-0479">Metal-binding</keyword>
<dbReference type="AlphaFoldDB" id="A0A1I2R4B9"/>
<evidence type="ECO:0000313" key="7">
    <source>
        <dbReference type="EMBL" id="SFG34359.1"/>
    </source>
</evidence>
<keyword evidence="8" id="KW-1185">Reference proteome</keyword>
<organism evidence="7 8">
    <name type="scientific">Planifilum fulgidum</name>
    <dbReference type="NCBI Taxonomy" id="201973"/>
    <lineage>
        <taxon>Bacteria</taxon>
        <taxon>Bacillati</taxon>
        <taxon>Bacillota</taxon>
        <taxon>Bacilli</taxon>
        <taxon>Bacillales</taxon>
        <taxon>Thermoactinomycetaceae</taxon>
        <taxon>Planifilum</taxon>
    </lineage>
</organism>
<evidence type="ECO:0000313" key="8">
    <source>
        <dbReference type="Proteomes" id="UP000198661"/>
    </source>
</evidence>
<feature type="domain" description="Zinc finger DksA/TraR C4-type" evidence="6">
    <location>
        <begin position="87"/>
        <end position="115"/>
    </location>
</feature>
<reference evidence="7 8" key="1">
    <citation type="submission" date="2016-10" db="EMBL/GenBank/DDBJ databases">
        <authorList>
            <person name="de Groot N.N."/>
        </authorList>
    </citation>
    <scope>NUCLEOTIDE SEQUENCE [LARGE SCALE GENOMIC DNA]</scope>
    <source>
        <strain evidence="7 8">DSM 44945</strain>
    </source>
</reference>
<protein>
    <submittedName>
        <fullName evidence="7">Transcriptional regulator, TraR/DksA family</fullName>
    </submittedName>
</protein>
<dbReference type="EMBL" id="FOOK01000027">
    <property type="protein sequence ID" value="SFG34359.1"/>
    <property type="molecule type" value="Genomic_DNA"/>
</dbReference>
<feature type="region of interest" description="Disordered" evidence="5">
    <location>
        <begin position="25"/>
        <end position="55"/>
    </location>
</feature>
<dbReference type="SUPFAM" id="SSF109635">
    <property type="entry name" value="DnaK suppressor protein DksA, alpha-hairpin domain"/>
    <property type="match status" value="1"/>
</dbReference>
<keyword evidence="2" id="KW-0863">Zinc-finger</keyword>
<feature type="compositionally biased region" description="Basic and acidic residues" evidence="5">
    <location>
        <begin position="214"/>
        <end position="224"/>
    </location>
</feature>
<dbReference type="SUPFAM" id="SSF57716">
    <property type="entry name" value="Glucocorticoid receptor-like (DNA-binding domain)"/>
    <property type="match status" value="1"/>
</dbReference>